<feature type="region of interest" description="Disordered" evidence="3">
    <location>
        <begin position="778"/>
        <end position="895"/>
    </location>
</feature>
<keyword evidence="2" id="KW-0184">Conjugation</keyword>
<proteinExistence type="inferred from homology"/>
<feature type="domain" description="MobA/MobL protein" evidence="4">
    <location>
        <begin position="316"/>
        <end position="493"/>
    </location>
</feature>
<dbReference type="Pfam" id="PF03389">
    <property type="entry name" value="MobA_MobL"/>
    <property type="match status" value="1"/>
</dbReference>
<feature type="compositionally biased region" description="Basic and acidic residues" evidence="3">
    <location>
        <begin position="789"/>
        <end position="798"/>
    </location>
</feature>
<feature type="compositionally biased region" description="Polar residues" evidence="3">
    <location>
        <begin position="799"/>
        <end position="809"/>
    </location>
</feature>
<evidence type="ECO:0000256" key="1">
    <source>
        <dbReference type="ARBA" id="ARBA00010873"/>
    </source>
</evidence>
<evidence type="ECO:0000256" key="3">
    <source>
        <dbReference type="SAM" id="MobiDB-lite"/>
    </source>
</evidence>
<dbReference type="Gene3D" id="3.30.930.30">
    <property type="match status" value="1"/>
</dbReference>
<feature type="region of interest" description="Disordered" evidence="3">
    <location>
        <begin position="918"/>
        <end position="985"/>
    </location>
</feature>
<dbReference type="EMBL" id="LC171369">
    <property type="protein sequence ID" value="BBA74303.1"/>
    <property type="molecule type" value="Genomic_DNA"/>
</dbReference>
<name>A0A292GMI0_9HYPH</name>
<dbReference type="InterPro" id="IPR005053">
    <property type="entry name" value="MobA_MobL"/>
</dbReference>
<evidence type="ECO:0000313" key="5">
    <source>
        <dbReference type="EMBL" id="BBA74303.1"/>
    </source>
</evidence>
<evidence type="ECO:0000259" key="4">
    <source>
        <dbReference type="Pfam" id="PF03389"/>
    </source>
</evidence>
<accession>A0A292GMI0</accession>
<feature type="compositionally biased region" description="Basic and acidic residues" evidence="3">
    <location>
        <begin position="831"/>
        <end position="847"/>
    </location>
</feature>
<sequence>MAKTSISADVAAANSKLAQFLRRKEEEEMLLQIGKRKPKQQRDEKRLLGGRARWAAEPDFRVPTCLVDRPRTASGSTSFHFSYISISKEAVPTIGGKPLPGSFGKLKEPALEHSKYIERDGAAELTGVSASAHHAGYIERPGAVEMLDPFGLVEEEIERKIASVVNETPTAEEASILGLREAAPEGIPSVFSNISNDPFERQEFWRAVERCERKPRTHHIILDPEASPRWWDAMLASNDIATGFKVHTLNVAEALRQHVKTPSNNDAATKPFEAEPYPVSAERAGKLIQQAMLVPGFDHSLPPLQFKSGRGGRVQIRFVAELPHEISAEDRALIVQNFVDRLGRLETRIDDDLIPQKVGMMYTAVIHAPDAHNDSRNYHLHIVAYDRPATFRHDLGMWDFEFAEHYFESRKMRTRFPFRQNKIGEVSQHGSRTGKENSGKDFIPAMRKDFADIVNKVLKARGIERRYDHRRYTEMGIDRTPTEHLGTKAAALEAIGVPTTVGQLNAIAIWSDAERSIERQAEQREAKWKRGQRSLRSIEDRASYYDYGNPLIPQLRTLITERRAIIKDLAEDRRSIMVFDTMEAKAKSRAMRTRQTCVRLLADIENGEADGTTRVMKFAIEARWKDAQKHIETIDAALAPHRSALAEAAADIERRERRLMEIDAAIRPIETKLAKVIREIERDPSRPRHDPADLINELAAQPFNSPTPVNAQKASESEQVDPQARARQDKSMLEPSAETDAHKQAPRAAAHPHEVARGAHAQDGSVTKKLEAQTAINAEKQMPAIEPVQADKQKEPSLTERQSSASNSDKLVDKKAKAPQPSEQANSISAERSEPGTREAIVPRDEAAPAFEGNNLRAQKPADEISSGLQSPRTVPEPPEIASAASEHEAKKASVPLKPITLDGVPIVKGTIEPNVIGEDHTTLADQQKTPEGLSPLRKEEQTSQPDGEGMTFSADVGNEDRTRPPNLPNADQSTAETAPEVDRRRKIEDPLLLELESQEAPAKPGTSMAELEMWEALIGRIQRDRIPIKIERTRAGQQHYLVPSLDPSEQALLRAKRFGHRTHARLERIHDLQRHEINRLGRWIQEHGKDPQKLKISETGIIIQNVPLAIKTLFENWYRHPQIRELFTAENNRRLAIARQRAEAAKPAPERFDIGFGATREQALDEVRFKYPAPDQVYTEEVSEFTRLLRDLAPMSELKKAADRIAANPYAREDVNHHAVALATAYERVTNTTLDSGYLHQRRGMER</sequence>
<dbReference type="AlphaFoldDB" id="A0A292GMI0"/>
<reference evidence="5" key="1">
    <citation type="submission" date="2016-07" db="EMBL/GenBank/DDBJ databases">
        <title>Genomics reveals synergistic degradation of pyrene by five bacteria in a mangrove sediment-derived bacterial consortium.</title>
        <authorList>
            <person name="Wanapaisan P."/>
            <person name="Vejarano F."/>
            <person name="Chakraborty J."/>
            <person name="Shintani M."/>
            <person name="Muangchinda C."/>
            <person name="Laothamteep N."/>
            <person name="Suzuki-Minakuchi C."/>
            <person name="Inoue K."/>
            <person name="Nojiri H."/>
            <person name="Pinyakong O."/>
        </authorList>
    </citation>
    <scope>NUCLEOTIDE SEQUENCE</scope>
    <source>
        <strain evidence="5">PW1</strain>
    </source>
</reference>
<feature type="region of interest" description="Disordered" evidence="3">
    <location>
        <begin position="702"/>
        <end position="765"/>
    </location>
</feature>
<protein>
    <recommendedName>
        <fullName evidence="4">MobA/MobL protein domain-containing protein</fullName>
    </recommendedName>
</protein>
<evidence type="ECO:0000256" key="2">
    <source>
        <dbReference type="ARBA" id="ARBA00022971"/>
    </source>
</evidence>
<organism evidence="5">
    <name type="scientific">Ochrobactrum sp. PW1</name>
    <dbReference type="NCBI Taxonomy" id="1882222"/>
    <lineage>
        <taxon>Bacteria</taxon>
        <taxon>Pseudomonadati</taxon>
        <taxon>Pseudomonadota</taxon>
        <taxon>Alphaproteobacteria</taxon>
        <taxon>Hyphomicrobiales</taxon>
        <taxon>Brucellaceae</taxon>
        <taxon>Brucella/Ochrobactrum group</taxon>
        <taxon>Ochrobactrum</taxon>
    </lineage>
</organism>
<feature type="compositionally biased region" description="Polar residues" evidence="3">
    <location>
        <begin position="702"/>
        <end position="714"/>
    </location>
</feature>
<comment type="similarity">
    <text evidence="1">Belongs to the MobA/MobL family.</text>
</comment>
<feature type="compositionally biased region" description="Polar residues" evidence="3">
    <location>
        <begin position="821"/>
        <end position="830"/>
    </location>
</feature>